<protein>
    <recommendedName>
        <fullName evidence="3">RHS repeat-associated core domain-containing protein</fullName>
    </recommendedName>
</protein>
<dbReference type="EMBL" id="RBWS01000041">
    <property type="protein sequence ID" value="RKO68256.1"/>
    <property type="molecule type" value="Genomic_DNA"/>
</dbReference>
<proteinExistence type="predicted"/>
<dbReference type="RefSeq" id="WP_121127492.1">
    <property type="nucleotide sequence ID" value="NZ_RBWS01000041.1"/>
</dbReference>
<sequence length="707" mass="77014">MEYVYDEFGRVTKSVYLKNTAAETFVHYYEYDLNGKLKTVYTNTTDNISSRVLHAKYIYALTGGLKRVEYGDKLQGVDYVYTVDGKLKSINNANVVMQDEISINDPGKDGKGNGFARYVFSQNMEYYPNDYLRAGTNINGVQNASAPFKFGGLVNGIGWQTQVTPSSTVVDAAGMNIYTYDTKGQLLSNIWGTPDYTTKMFTGTTNVNQEKGISYDGHGNLLKLQRTNGAGTTVNNFTYNYQAGTNKLSSVTGYASYGYDAVGQLASQVKGTAGMYLDYDVSGKVTSIYSDAAKSVIMLSFAYDEGGNRIMKKDHRTNAITWYSYDVAGTLLAVFESKSGGALQLIEQPVYGSGRLGMLNRLGSSYSYTLTDHLGNTRAIISRNKLPGGFADVQYNADYYPYGMEARSAGIDIRYGYQGLYAEKDKETGWNNFELRNYDAVLGRWLTGDPKGQYVSPYVGMGNNPVSGVDVDGGWSNWLGAFAYTLIHGGKIHKTAEGLYTVGKVVNGIPNIYAGRSTGNGFMQFANVNNLSYSRPQSSQSWAEKSYRAFADWGADHPYFHAPSSGEYGPYRPDGVGLSIGVNAYGFSGSLSIAVDEMNNFGFYGSVTSSIGYPSVLPSIGAGVSLDLYENTSKRELLGEIAGTTMDTGVSFGNLGLTYSSPVEIKHGGIRGIKGAHKLSIGYSRSYSPYSSGLLGFSYGIDRTTKF</sequence>
<organism evidence="1 2">
    <name type="scientific">Sphingobacterium puteale</name>
    <dbReference type="NCBI Taxonomy" id="2420510"/>
    <lineage>
        <taxon>Bacteria</taxon>
        <taxon>Pseudomonadati</taxon>
        <taxon>Bacteroidota</taxon>
        <taxon>Sphingobacteriia</taxon>
        <taxon>Sphingobacteriales</taxon>
        <taxon>Sphingobacteriaceae</taxon>
        <taxon>Sphingobacterium</taxon>
    </lineage>
</organism>
<dbReference type="Proteomes" id="UP000282423">
    <property type="component" value="Unassembled WGS sequence"/>
</dbReference>
<name>A0A420VPL0_9SPHI</name>
<reference evidence="1 2" key="1">
    <citation type="submission" date="2018-10" db="EMBL/GenBank/DDBJ databases">
        <title>Sphingobacterium sp. M05W1-28.</title>
        <authorList>
            <person name="Cai H."/>
        </authorList>
    </citation>
    <scope>NUCLEOTIDE SEQUENCE [LARGE SCALE GENOMIC DNA]</scope>
    <source>
        <strain evidence="1 2">M05W1-28</strain>
    </source>
</reference>
<dbReference type="NCBIfam" id="TIGR03696">
    <property type="entry name" value="Rhs_assc_core"/>
    <property type="match status" value="1"/>
</dbReference>
<dbReference type="InterPro" id="IPR050708">
    <property type="entry name" value="T6SS_VgrG/RHS"/>
</dbReference>
<evidence type="ECO:0000313" key="1">
    <source>
        <dbReference type="EMBL" id="RKO68256.1"/>
    </source>
</evidence>
<dbReference type="PANTHER" id="PTHR32305:SF15">
    <property type="entry name" value="PROTEIN RHSA-RELATED"/>
    <property type="match status" value="1"/>
</dbReference>
<evidence type="ECO:0000313" key="2">
    <source>
        <dbReference type="Proteomes" id="UP000282423"/>
    </source>
</evidence>
<comment type="caution">
    <text evidence="1">The sequence shown here is derived from an EMBL/GenBank/DDBJ whole genome shotgun (WGS) entry which is preliminary data.</text>
</comment>
<dbReference type="OrthoDB" id="2972467at2"/>
<gene>
    <name evidence="1" type="ORF">D7322_28170</name>
</gene>
<accession>A0A420VPL0</accession>
<keyword evidence="2" id="KW-1185">Reference proteome</keyword>
<evidence type="ECO:0008006" key="3">
    <source>
        <dbReference type="Google" id="ProtNLM"/>
    </source>
</evidence>
<dbReference type="Gene3D" id="2.180.10.10">
    <property type="entry name" value="RHS repeat-associated core"/>
    <property type="match status" value="1"/>
</dbReference>
<dbReference type="AlphaFoldDB" id="A0A420VPL0"/>
<dbReference type="PANTHER" id="PTHR32305">
    <property type="match status" value="1"/>
</dbReference>
<dbReference type="InterPro" id="IPR022385">
    <property type="entry name" value="Rhs_assc_core"/>
</dbReference>